<dbReference type="InterPro" id="IPR036596">
    <property type="entry name" value="Cyt-C_aa3_sf"/>
</dbReference>
<comment type="caution">
    <text evidence="3">The sequence shown here is derived from an EMBL/GenBank/DDBJ whole genome shotgun (WGS) entry which is preliminary data.</text>
</comment>
<accession>A0ABU8S3L6</accession>
<dbReference type="RefSeq" id="WP_339964104.1">
    <property type="nucleotide sequence ID" value="NZ_JBBHJY010000001.1"/>
</dbReference>
<proteinExistence type="predicted"/>
<keyword evidence="1" id="KW-0812">Transmembrane</keyword>
<reference evidence="3 4" key="1">
    <citation type="submission" date="2024-03" db="EMBL/GenBank/DDBJ databases">
        <authorList>
            <person name="Jo J.-H."/>
        </authorList>
    </citation>
    <scope>NUCLEOTIDE SEQUENCE [LARGE SCALE GENOMIC DNA]</scope>
    <source>
        <strain evidence="3 4">AS3R-12</strain>
    </source>
</reference>
<keyword evidence="1" id="KW-0472">Membrane</keyword>
<evidence type="ECO:0000256" key="1">
    <source>
        <dbReference type="SAM" id="Phobius"/>
    </source>
</evidence>
<dbReference type="Gene3D" id="1.20.5.160">
    <property type="entry name" value="Bacterial aa3 type cytochrome c oxidase subunit IV"/>
    <property type="match status" value="1"/>
</dbReference>
<organism evidence="3 4">
    <name type="scientific">Novosphingobium aquae</name>
    <dbReference type="NCBI Taxonomy" id="3133435"/>
    <lineage>
        <taxon>Bacteria</taxon>
        <taxon>Pseudomonadati</taxon>
        <taxon>Pseudomonadota</taxon>
        <taxon>Alphaproteobacteria</taxon>
        <taxon>Sphingomonadales</taxon>
        <taxon>Sphingomonadaceae</taxon>
        <taxon>Novosphingobium</taxon>
    </lineage>
</organism>
<sequence length="40" mass="4236">MASGNDMKAHNSTYTSFLGMLKWAIPVLAVITAVVIALIS</sequence>
<feature type="transmembrane region" description="Helical" evidence="1">
    <location>
        <begin position="20"/>
        <end position="39"/>
    </location>
</feature>
<dbReference type="EMBL" id="JBBHJY010000001">
    <property type="protein sequence ID" value="MEJ6008539.1"/>
    <property type="molecule type" value="Genomic_DNA"/>
</dbReference>
<gene>
    <name evidence="3" type="ORF">WG900_01250</name>
</gene>
<evidence type="ECO:0000313" key="4">
    <source>
        <dbReference type="Proteomes" id="UP001379235"/>
    </source>
</evidence>
<name>A0ABU8S3L6_9SPHN</name>
<keyword evidence="1" id="KW-1133">Transmembrane helix</keyword>
<dbReference type="Proteomes" id="UP001379235">
    <property type="component" value="Unassembled WGS sequence"/>
</dbReference>
<evidence type="ECO:0000259" key="2">
    <source>
        <dbReference type="Pfam" id="PF07835"/>
    </source>
</evidence>
<feature type="domain" description="Cytochrome c oxidase subunit IV bacterial aa3 type" evidence="2">
    <location>
        <begin position="2"/>
        <end position="32"/>
    </location>
</feature>
<evidence type="ECO:0000313" key="3">
    <source>
        <dbReference type="EMBL" id="MEJ6008539.1"/>
    </source>
</evidence>
<dbReference type="Pfam" id="PF07835">
    <property type="entry name" value="COX4_pro_2"/>
    <property type="match status" value="1"/>
</dbReference>
<dbReference type="SUPFAM" id="SSF81469">
    <property type="entry name" value="Bacterial aa3 type cytochrome c oxidase subunit IV"/>
    <property type="match status" value="1"/>
</dbReference>
<dbReference type="InterPro" id="IPR012422">
    <property type="entry name" value="Cyt_c_oxidase_su4_bac-aa3"/>
</dbReference>
<protein>
    <submittedName>
        <fullName evidence="3">Aa3-type cytochrome c oxidase subunit IV</fullName>
    </submittedName>
</protein>
<keyword evidence="4" id="KW-1185">Reference proteome</keyword>